<protein>
    <submittedName>
        <fullName evidence="2">RES domain-containing protein</fullName>
    </submittedName>
</protein>
<organism evidence="2 3">
    <name type="scientific">Thioalkalivibrio nitratireducens (strain DSM 14787 / UNIQEM 213 / ALEN2)</name>
    <dbReference type="NCBI Taxonomy" id="1255043"/>
    <lineage>
        <taxon>Bacteria</taxon>
        <taxon>Pseudomonadati</taxon>
        <taxon>Pseudomonadota</taxon>
        <taxon>Gammaproteobacteria</taxon>
        <taxon>Chromatiales</taxon>
        <taxon>Ectothiorhodospiraceae</taxon>
        <taxon>Thioalkalivibrio</taxon>
    </lineage>
</organism>
<proteinExistence type="predicted"/>
<accession>L0DWR6</accession>
<evidence type="ECO:0000313" key="3">
    <source>
        <dbReference type="Proteomes" id="UP000010809"/>
    </source>
</evidence>
<keyword evidence="3" id="KW-1185">Reference proteome</keyword>
<evidence type="ECO:0000313" key="2">
    <source>
        <dbReference type="EMBL" id="AGA33390.1"/>
    </source>
</evidence>
<dbReference type="Pfam" id="PF08808">
    <property type="entry name" value="RES"/>
    <property type="match status" value="1"/>
</dbReference>
<dbReference type="HOGENOM" id="CLU_133611_0_1_6"/>
<dbReference type="eggNOG" id="COG5654">
    <property type="taxonomic scope" value="Bacteria"/>
</dbReference>
<evidence type="ECO:0000259" key="1">
    <source>
        <dbReference type="SMART" id="SM00953"/>
    </source>
</evidence>
<dbReference type="KEGG" id="tni:TVNIR_1728"/>
<feature type="domain" description="RES" evidence="1">
    <location>
        <begin position="14"/>
        <end position="144"/>
    </location>
</feature>
<dbReference type="PATRIC" id="fig|1255043.3.peg.1751"/>
<dbReference type="OrthoDB" id="9789501at2"/>
<reference evidence="2" key="1">
    <citation type="submission" date="2015-12" db="EMBL/GenBank/DDBJ databases">
        <authorList>
            <person name="Tikhonova T.V."/>
            <person name="Pavlov A.R."/>
            <person name="Beletsky A.V."/>
            <person name="Mardanov A.V."/>
            <person name="Sorokin D.Y."/>
            <person name="Ravin N.V."/>
            <person name="Popov V.O."/>
        </authorList>
    </citation>
    <scope>NUCLEOTIDE SEQUENCE</scope>
    <source>
        <strain evidence="2">DSM 14787</strain>
    </source>
</reference>
<dbReference type="AlphaFoldDB" id="L0DWR6"/>
<dbReference type="Proteomes" id="UP000010809">
    <property type="component" value="Chromosome"/>
</dbReference>
<dbReference type="InterPro" id="IPR014914">
    <property type="entry name" value="RES_dom"/>
</dbReference>
<dbReference type="RefSeq" id="WP_015258518.1">
    <property type="nucleotide sequence ID" value="NC_019902.2"/>
</dbReference>
<dbReference type="EMBL" id="CP003989">
    <property type="protein sequence ID" value="AGA33390.1"/>
    <property type="molecule type" value="Genomic_DNA"/>
</dbReference>
<gene>
    <name evidence="2" type="ordered locus">TVNIR_1728</name>
</gene>
<name>L0DWR6_THIND</name>
<dbReference type="SMART" id="SM00953">
    <property type="entry name" value="RES"/>
    <property type="match status" value="1"/>
</dbReference>
<dbReference type="STRING" id="1255043.TVNIR_1728"/>
<sequence>MRLYRICPERYLEDYSGRGASYRDGARWNSAGHPVLYFACSAATALLELANYLPSPRLVPADYRLGVYQLPNEIAQETLARTALPPDWAAYPYPETTRRKGDAWLKAGKHLILLVPSAAVPGGLDNIAVFNPVHPQSARIRLNKAYADLYNARTFRGIGAEEK</sequence>